<feature type="region of interest" description="Disordered" evidence="3">
    <location>
        <begin position="720"/>
        <end position="747"/>
    </location>
</feature>
<feature type="domain" description="KOW" evidence="4">
    <location>
        <begin position="504"/>
        <end position="531"/>
    </location>
</feature>
<dbReference type="InterPro" id="IPR005824">
    <property type="entry name" value="KOW"/>
</dbReference>
<feature type="compositionally biased region" description="Polar residues" evidence="3">
    <location>
        <begin position="1088"/>
        <end position="1100"/>
    </location>
</feature>
<feature type="compositionally biased region" description="Basic and acidic residues" evidence="3">
    <location>
        <begin position="1405"/>
        <end position="1414"/>
    </location>
</feature>
<reference evidence="5" key="1">
    <citation type="journal article" date="2021" name="Front. Plant Sci.">
        <title>Chromosome-Scale Genome Assembly for Chinese Sour Jujube and Insights Into Its Genome Evolution and Domestication Signature.</title>
        <authorList>
            <person name="Shen L.-Y."/>
            <person name="Luo H."/>
            <person name="Wang X.-L."/>
            <person name="Wang X.-M."/>
            <person name="Qiu X.-J."/>
            <person name="Liu H."/>
            <person name="Zhou S.-S."/>
            <person name="Jia K.-H."/>
            <person name="Nie S."/>
            <person name="Bao Y.-T."/>
            <person name="Zhang R.-G."/>
            <person name="Yun Q.-Z."/>
            <person name="Chai Y.-H."/>
            <person name="Lu J.-Y."/>
            <person name="Li Y."/>
            <person name="Zhao S.-W."/>
            <person name="Mao J.-F."/>
            <person name="Jia S.-G."/>
            <person name="Mao Y.-M."/>
        </authorList>
    </citation>
    <scope>NUCLEOTIDE SEQUENCE</scope>
    <source>
        <strain evidence="5">AT0</strain>
        <tissue evidence="5">Leaf</tissue>
    </source>
</reference>
<feature type="compositionally biased region" description="Gly residues" evidence="3">
    <location>
        <begin position="1478"/>
        <end position="1495"/>
    </location>
</feature>
<proteinExistence type="predicted"/>
<feature type="compositionally biased region" description="Basic and acidic residues" evidence="3">
    <location>
        <begin position="1577"/>
        <end position="1594"/>
    </location>
</feature>
<feature type="compositionally biased region" description="Low complexity" evidence="3">
    <location>
        <begin position="1235"/>
        <end position="1248"/>
    </location>
</feature>
<feature type="compositionally biased region" description="Basic and acidic residues" evidence="3">
    <location>
        <begin position="1678"/>
        <end position="1687"/>
    </location>
</feature>
<dbReference type="InterPro" id="IPR041973">
    <property type="entry name" value="KOW_Spt5_1"/>
</dbReference>
<feature type="region of interest" description="Disordered" evidence="3">
    <location>
        <begin position="580"/>
        <end position="601"/>
    </location>
</feature>
<feature type="compositionally biased region" description="Low complexity" evidence="3">
    <location>
        <begin position="1365"/>
        <end position="1378"/>
    </location>
</feature>
<feature type="domain" description="KOW" evidence="4">
    <location>
        <begin position="610"/>
        <end position="637"/>
    </location>
</feature>
<keyword evidence="2" id="KW-0539">Nucleus</keyword>
<feature type="compositionally biased region" description="Polar residues" evidence="3">
    <location>
        <begin position="891"/>
        <end position="905"/>
    </location>
</feature>
<dbReference type="InterPro" id="IPR039385">
    <property type="entry name" value="NGN_Euk"/>
</dbReference>
<dbReference type="InterPro" id="IPR057936">
    <property type="entry name" value="KOWx_Spt5"/>
</dbReference>
<feature type="compositionally biased region" description="Polar residues" evidence="3">
    <location>
        <begin position="1250"/>
        <end position="1340"/>
    </location>
</feature>
<dbReference type="SMART" id="SM00739">
    <property type="entry name" value="KOW"/>
    <property type="match status" value="3"/>
</dbReference>
<dbReference type="PANTHER" id="PTHR11125">
    <property type="entry name" value="SUPPRESSOR OF TY 5"/>
    <property type="match status" value="1"/>
</dbReference>
<feature type="compositionally biased region" description="Basic and acidic residues" evidence="3">
    <location>
        <begin position="1003"/>
        <end position="1019"/>
    </location>
</feature>
<dbReference type="Gene3D" id="2.30.30.30">
    <property type="match status" value="2"/>
</dbReference>
<accession>A0A978VNH0</accession>
<dbReference type="GO" id="GO:0006368">
    <property type="term" value="P:transcription elongation by RNA polymerase II"/>
    <property type="evidence" value="ECO:0007669"/>
    <property type="project" value="TreeGrafter"/>
</dbReference>
<feature type="compositionally biased region" description="Polar residues" evidence="3">
    <location>
        <begin position="948"/>
        <end position="961"/>
    </location>
</feature>
<dbReference type="Pfam" id="PF23291">
    <property type="entry name" value="KOW4_SPT5"/>
    <property type="match status" value="1"/>
</dbReference>
<feature type="domain" description="KOW" evidence="4">
    <location>
        <begin position="254"/>
        <end position="281"/>
    </location>
</feature>
<dbReference type="CDD" id="cd06084">
    <property type="entry name" value="KOW_Spt5_4"/>
    <property type="match status" value="1"/>
</dbReference>
<name>A0A978VNH0_ZIZJJ</name>
<dbReference type="Gene3D" id="3.30.70.940">
    <property type="entry name" value="NusG, N-terminal domain"/>
    <property type="match status" value="1"/>
</dbReference>
<dbReference type="InterPro" id="IPR005100">
    <property type="entry name" value="NGN-domain"/>
</dbReference>
<dbReference type="GO" id="GO:0032784">
    <property type="term" value="P:regulation of DNA-templated transcription elongation"/>
    <property type="evidence" value="ECO:0007669"/>
    <property type="project" value="InterPro"/>
</dbReference>
<feature type="compositionally biased region" description="Basic and acidic residues" evidence="3">
    <location>
        <begin position="1737"/>
        <end position="1747"/>
    </location>
</feature>
<dbReference type="Pfam" id="PF03439">
    <property type="entry name" value="Spt5-NGN"/>
    <property type="match status" value="1"/>
</dbReference>
<dbReference type="Pfam" id="PF23290">
    <property type="entry name" value="KOW5_SPT5"/>
    <property type="match status" value="1"/>
</dbReference>
<evidence type="ECO:0000313" key="5">
    <source>
        <dbReference type="EMBL" id="KAH7537095.1"/>
    </source>
</evidence>
<comment type="caution">
    <text evidence="5">The sequence shown here is derived from an EMBL/GenBank/DDBJ whole genome shotgun (WGS) entry which is preliminary data.</text>
</comment>
<dbReference type="InterPro" id="IPR041978">
    <property type="entry name" value="KOW_Spt5_5"/>
</dbReference>
<evidence type="ECO:0000256" key="3">
    <source>
        <dbReference type="SAM" id="MobiDB-lite"/>
    </source>
</evidence>
<feature type="compositionally biased region" description="Polar residues" evidence="3">
    <location>
        <begin position="1384"/>
        <end position="1396"/>
    </location>
</feature>
<feature type="compositionally biased region" description="Polar residues" evidence="3">
    <location>
        <begin position="1784"/>
        <end position="1798"/>
    </location>
</feature>
<dbReference type="CDD" id="cd09888">
    <property type="entry name" value="NGN_Euk"/>
    <property type="match status" value="1"/>
</dbReference>
<feature type="compositionally biased region" description="Polar residues" evidence="3">
    <location>
        <begin position="1705"/>
        <end position="1719"/>
    </location>
</feature>
<evidence type="ECO:0000256" key="1">
    <source>
        <dbReference type="ARBA" id="ARBA00004123"/>
    </source>
</evidence>
<dbReference type="Proteomes" id="UP000813462">
    <property type="component" value="Unassembled WGS sequence"/>
</dbReference>
<dbReference type="CDD" id="cd06081">
    <property type="entry name" value="KOW_Spt5_1"/>
    <property type="match status" value="1"/>
</dbReference>
<feature type="compositionally biased region" description="Polar residues" evidence="3">
    <location>
        <begin position="1754"/>
        <end position="1770"/>
    </location>
</feature>
<feature type="region of interest" description="Disordered" evidence="3">
    <location>
        <begin position="849"/>
        <end position="1863"/>
    </location>
</feature>
<dbReference type="PANTHER" id="PTHR11125:SF8">
    <property type="entry name" value="PROTEIN RNA-DIRECTED DNA METHYLATION 3"/>
    <property type="match status" value="1"/>
</dbReference>
<feature type="compositionally biased region" description="Low complexity" evidence="3">
    <location>
        <begin position="1496"/>
        <end position="1510"/>
    </location>
</feature>
<evidence type="ECO:0000259" key="4">
    <source>
        <dbReference type="SMART" id="SM00739"/>
    </source>
</evidence>
<feature type="compositionally biased region" description="Polar residues" evidence="3">
    <location>
        <begin position="1811"/>
        <end position="1833"/>
    </location>
</feature>
<feature type="compositionally biased region" description="Polar residues" evidence="3">
    <location>
        <begin position="1179"/>
        <end position="1226"/>
    </location>
</feature>
<dbReference type="InterPro" id="IPR014722">
    <property type="entry name" value="Rib_uL2_dom2"/>
</dbReference>
<feature type="compositionally biased region" description="Polar residues" evidence="3">
    <location>
        <begin position="721"/>
        <end position="742"/>
    </location>
</feature>
<gene>
    <name evidence="5" type="ORF">FEM48_Zijuj03G0055600</name>
</gene>
<protein>
    <recommendedName>
        <fullName evidence="4">KOW domain-containing protein</fullName>
    </recommendedName>
</protein>
<dbReference type="InterPro" id="IPR036735">
    <property type="entry name" value="NGN_dom_sf"/>
</dbReference>
<feature type="compositionally biased region" description="Gly residues" evidence="3">
    <location>
        <begin position="1416"/>
        <end position="1434"/>
    </location>
</feature>
<dbReference type="Pfam" id="PF23037">
    <property type="entry name" value="KOWx_SPT5"/>
    <property type="match status" value="1"/>
</dbReference>
<dbReference type="GO" id="GO:0006357">
    <property type="term" value="P:regulation of transcription by RNA polymerase II"/>
    <property type="evidence" value="ECO:0007669"/>
    <property type="project" value="InterPro"/>
</dbReference>
<dbReference type="Pfam" id="PF23042">
    <property type="entry name" value="KOW1_SPT5"/>
    <property type="match status" value="1"/>
</dbReference>
<feature type="compositionally biased region" description="Polar residues" evidence="3">
    <location>
        <begin position="1042"/>
        <end position="1051"/>
    </location>
</feature>
<feature type="region of interest" description="Disordered" evidence="3">
    <location>
        <begin position="1"/>
        <end position="39"/>
    </location>
</feature>
<evidence type="ECO:0000313" key="6">
    <source>
        <dbReference type="Proteomes" id="UP000813462"/>
    </source>
</evidence>
<feature type="compositionally biased region" description="Gly residues" evidence="3">
    <location>
        <begin position="1024"/>
        <end position="1033"/>
    </location>
</feature>
<dbReference type="FunFam" id="2.30.30.30:FF:000053">
    <property type="entry name" value="Protein RNA-directed DNA methylation 3"/>
    <property type="match status" value="1"/>
</dbReference>
<feature type="compositionally biased region" description="Polar residues" evidence="3">
    <location>
        <begin position="1150"/>
        <end position="1172"/>
    </location>
</feature>
<feature type="compositionally biased region" description="Polar residues" evidence="3">
    <location>
        <begin position="1643"/>
        <end position="1658"/>
    </location>
</feature>
<feature type="compositionally biased region" description="Polar residues" evidence="3">
    <location>
        <begin position="990"/>
        <end position="1002"/>
    </location>
</feature>
<sequence length="1863" mass="199194">MALKGKQVAGKGSFDAKDKGKRKRDYSGEKEKSAAAARKRKNPGVLKFFDDVAADTNESDDSDEFDFPNRSLNVLGAMWLVLLKDFMDEEFETEAEVREEPGKTNNFPFIPKEEEMDEEEFDRMMEERYKNGSTFVTFAGDDYENKRWADRDSSVHLDNDPIIWKVKCAVGRERFSAFCLMQKFVDLKPLGTKLQIISAFAVDHVKGFIFIESDKQSDVNEACHGLCSIYSSRIMPLPKNEVSHLLSARSKRNELLEGTWVRVKNGVYKGDLAQVVHVDNARKRATVKLIPRIDLQAMAEKFVIRLIYNMFSSFLGGVKAKKTTPPAPRLISSSELEEFRPLIQYRQDRDSGILFEIIDGLMLKDGFLYKKISIDSLNCWGVVPLEAELLKFVSSEKNESNDVEWLSRLYGEKRKKKQIPKSGKGGGKGESTSSSCTGNSFELHDLVCFGRDFGVIIGGMEKDNSYKILKEGSEGPTVVTVQEHELKNGLSDVKFTTLDQHKKTICVNDTIRVMEGPSEGKQGIVKLIYRGIIFLYDENETENGGYFCCKSKICEKIKQSIDAFCEKGGGGESGVFIEDFPSSPKSPLSPKKPWERNGNRDFNQGDNGNLFSVGQTLRIRVGPLKGYLCRVLAVRRSDVTVKLDSKQQVLTVKCEHLSEVHGMGSAMSRSEDPGSGSLKPFELLGGEGCSGGWMDGAGTSVVGDGWNAGGVSGGRSSWSSLPANSFPLQPESDSANPFSSEGNDAKKDVEDTAWDSAVATKNNSSWGASTANNDQVAGSGKSVETWEKAAAGSGGFDSCASGSWGRATEPNGAGGGHWGKNVNVNDDQLCQKTSEEPWNKGKNVIGNATGSWGDGTAEKNQPNSWGKGKSIVGGSWTKNNSGSSACEEGLNNVSSGWSQQNPSDNRNGRIGSDASAWGTSGEIKNDSWGKATGNWGSKDGMDGVESGCKSSTPETENQTRGWGNAGAGWTRSEVGNKDEAGGWTKAKVVGSQTATWGNAKNSSEAERGWSKDKSNKQDETDGGSSWGQEGGGSAWNKPAGGSSWSKETGANSKDESGGMMDQDDGWNKTKGFAGDKGLGNWNKGLGNQDSSSGMKSNWNSGSGGFDLNQDSVLGKESSWKSNTGGNRDFNWGKKSNEDNSESGGLDGNRDSSWGMKNSWNAGSTVAEGNQDSAWEKKSSSNAGSSVADGSQDSDWGKKSSWNAGSGATDGNQDSAWGTKSSSNAGSSVADADQNSAWGKKSSWKAGSSIADGSQDTAWGKKSSWNIGSGATDGNQDSAWGKRSSSNAGSSVADGNQNSAWGKKSSWNAGSSVADGSQDSTWGKKSSWNAGSSVAYGNQDSAWGKKRNSNPESGDADRNSSWCRKSNWNSASSFSSNQSEEGAGNENQTEGFSTRPSGGNWRGGFRGRENSERGGFRGRGGFGGRGGDRGGYGGRGRSDREGYGGRGRGRYQSGGWNNTNSSEDEPGGSWKQESRSDRGGYGGSRGRGGDQIGGGNNTNSGGNESSSWSKGAEGWKNNDGGGSWKQEGRSDREGYGSGGHGRDQSGGWNNTNSSGDEPSSWSKGAERWKNNDGGSWKQEGRSDEGGFGGRDRGRDQSGGWNNKNSGGDKPSSWSKGAEGWKNNGGSWKQEGGDKYQGKGEDSGNADTSNETGWNSQGSGLNRGGSDRGWYGGRGRGRGRRDWNQDGSDRGGYGGRGRGRRDQTGGWNSSNSDGNEPSSYNKGGAEGWKSNDGAGSWKQEGDGDKKQWQGRDSGVAETSNRTGWNSQGSGWNQPVADKETGGWGKGSNNENGQSQKNNWKSQDDSGGGQGSSWNKGPNSSGADWGQSSGWNQSSNAKERGDGGGEPSDSWGKAAASSWGKADNKW</sequence>
<dbReference type="InterPro" id="IPR039659">
    <property type="entry name" value="SPT5"/>
</dbReference>
<dbReference type="InterPro" id="IPR041977">
    <property type="entry name" value="KOW_Spt5_4"/>
</dbReference>
<feature type="compositionally biased region" description="Polar residues" evidence="3">
    <location>
        <begin position="1547"/>
        <end position="1561"/>
    </location>
</feature>
<evidence type="ECO:0000256" key="2">
    <source>
        <dbReference type="ARBA" id="ARBA00023242"/>
    </source>
</evidence>
<feature type="compositionally biased region" description="Low complexity" evidence="3">
    <location>
        <begin position="1078"/>
        <end position="1087"/>
    </location>
</feature>
<feature type="compositionally biased region" description="Low complexity" evidence="3">
    <location>
        <begin position="581"/>
        <end position="591"/>
    </location>
</feature>
<feature type="compositionally biased region" description="Basic and acidic residues" evidence="3">
    <location>
        <begin position="1629"/>
        <end position="1640"/>
    </location>
</feature>
<feature type="region of interest" description="Disordered" evidence="3">
    <location>
        <begin position="416"/>
        <end position="437"/>
    </location>
</feature>
<organism evidence="5 6">
    <name type="scientific">Ziziphus jujuba var. spinosa</name>
    <dbReference type="NCBI Taxonomy" id="714518"/>
    <lineage>
        <taxon>Eukaryota</taxon>
        <taxon>Viridiplantae</taxon>
        <taxon>Streptophyta</taxon>
        <taxon>Embryophyta</taxon>
        <taxon>Tracheophyta</taxon>
        <taxon>Spermatophyta</taxon>
        <taxon>Magnoliopsida</taxon>
        <taxon>eudicotyledons</taxon>
        <taxon>Gunneridae</taxon>
        <taxon>Pentapetalae</taxon>
        <taxon>rosids</taxon>
        <taxon>fabids</taxon>
        <taxon>Rosales</taxon>
        <taxon>Rhamnaceae</taxon>
        <taxon>Paliureae</taxon>
        <taxon>Ziziphus</taxon>
    </lineage>
</organism>
<comment type="subcellular location">
    <subcellularLocation>
        <location evidence="1">Nucleus</location>
    </subcellularLocation>
</comment>
<dbReference type="EMBL" id="JAEACU010000003">
    <property type="protein sequence ID" value="KAH7537095.1"/>
    <property type="molecule type" value="Genomic_DNA"/>
</dbReference>
<dbReference type="GO" id="GO:0003729">
    <property type="term" value="F:mRNA binding"/>
    <property type="evidence" value="ECO:0007669"/>
    <property type="project" value="TreeGrafter"/>
</dbReference>
<dbReference type="GO" id="GO:0032044">
    <property type="term" value="C:DSIF complex"/>
    <property type="evidence" value="ECO:0007669"/>
    <property type="project" value="TreeGrafter"/>
</dbReference>